<reference evidence="1 2" key="1">
    <citation type="submission" date="2016-04" db="EMBL/GenBank/DDBJ databases">
        <title>Genome analyses suggest a sexual origin of heterokaryosis in a supposedly ancient asexual fungus.</title>
        <authorList>
            <person name="Ropars J."/>
            <person name="Sedzielewska K."/>
            <person name="Noel J."/>
            <person name="Charron P."/>
            <person name="Farinelli L."/>
            <person name="Marton T."/>
            <person name="Kruger M."/>
            <person name="Pelin A."/>
            <person name="Brachmann A."/>
            <person name="Corradi N."/>
        </authorList>
    </citation>
    <scope>NUCLEOTIDE SEQUENCE [LARGE SCALE GENOMIC DNA]</scope>
    <source>
        <strain evidence="1 2">C2</strain>
    </source>
</reference>
<evidence type="ECO:0000313" key="1">
    <source>
        <dbReference type="EMBL" id="PKK69124.1"/>
    </source>
</evidence>
<dbReference type="EMBL" id="LLXL01000763">
    <property type="protein sequence ID" value="PKK69124.1"/>
    <property type="molecule type" value="Genomic_DNA"/>
</dbReference>
<sequence>MNHIFHATSSQYSLGTGLKLLRIFIISCFINIKRDINPNGFVLLPPERKLKIPQREDNLRHYLKGIIRVFNSFVGKPKHNLDLSDEFKSFQRGNNNCTFLNSTSSSMNEDNSGGGFYLLGFSKINVTSGIISNYIGDTNNEMNWNLSMPQWNKFSDVEFLISSVRSKKTNIVFLWERFEYFQRLNIDGDDGKLKDSYNECENYNDHKNHGCCDGEQARFAIESLVQLLVH</sequence>
<comment type="caution">
    <text evidence="1">The sequence shown here is derived from an EMBL/GenBank/DDBJ whole genome shotgun (WGS) entry which is preliminary data.</text>
</comment>
<evidence type="ECO:0000313" key="2">
    <source>
        <dbReference type="Proteomes" id="UP000233469"/>
    </source>
</evidence>
<accession>A0A2N1N5H3</accession>
<gene>
    <name evidence="1" type="ORF">RhiirC2_712877</name>
</gene>
<protein>
    <submittedName>
        <fullName evidence="1">Uncharacterized protein</fullName>
    </submittedName>
</protein>
<reference evidence="1 2" key="2">
    <citation type="submission" date="2017-10" db="EMBL/GenBank/DDBJ databases">
        <title>Extensive intraspecific genome diversity in a model arbuscular mycorrhizal fungus.</title>
        <authorList>
            <person name="Chen E.C.H."/>
            <person name="Morin E."/>
            <person name="Baudet D."/>
            <person name="Noel J."/>
            <person name="Ndikumana S."/>
            <person name="Charron P."/>
            <person name="St-Onge C."/>
            <person name="Giorgi J."/>
            <person name="Grigoriev I.V."/>
            <person name="Roux C."/>
            <person name="Martin F.M."/>
            <person name="Corradi N."/>
        </authorList>
    </citation>
    <scope>NUCLEOTIDE SEQUENCE [LARGE SCALE GENOMIC DNA]</scope>
    <source>
        <strain evidence="1 2">C2</strain>
    </source>
</reference>
<proteinExistence type="predicted"/>
<name>A0A2N1N5H3_9GLOM</name>
<organism evidence="1 2">
    <name type="scientific">Rhizophagus irregularis</name>
    <dbReference type="NCBI Taxonomy" id="588596"/>
    <lineage>
        <taxon>Eukaryota</taxon>
        <taxon>Fungi</taxon>
        <taxon>Fungi incertae sedis</taxon>
        <taxon>Mucoromycota</taxon>
        <taxon>Glomeromycotina</taxon>
        <taxon>Glomeromycetes</taxon>
        <taxon>Glomerales</taxon>
        <taxon>Glomeraceae</taxon>
        <taxon>Rhizophagus</taxon>
    </lineage>
</organism>
<dbReference type="VEuPathDB" id="FungiDB:FUN_006301"/>
<dbReference type="Proteomes" id="UP000233469">
    <property type="component" value="Unassembled WGS sequence"/>
</dbReference>
<dbReference type="AlphaFoldDB" id="A0A2N1N5H3"/>